<evidence type="ECO:0008006" key="4">
    <source>
        <dbReference type="Google" id="ProtNLM"/>
    </source>
</evidence>
<organism evidence="2 3">
    <name type="scientific">Acinetobacter baumannii (strain ATCC 19606 / DSM 30007 / JCM 6841 / CCUG 19606 / CIP 70.34 / NBRC 109757 / NCIMB 12457 / NCTC 12156 / 81)</name>
    <dbReference type="NCBI Taxonomy" id="575584"/>
    <lineage>
        <taxon>Bacteria</taxon>
        <taxon>Pseudomonadati</taxon>
        <taxon>Pseudomonadota</taxon>
        <taxon>Gammaproteobacteria</taxon>
        <taxon>Moraxellales</taxon>
        <taxon>Moraxellaceae</taxon>
        <taxon>Acinetobacter</taxon>
        <taxon>Acinetobacter calcoaceticus/baumannii complex</taxon>
    </lineage>
</organism>
<protein>
    <recommendedName>
        <fullName evidence="4">Replication terminator protein</fullName>
    </recommendedName>
</protein>
<dbReference type="BioCyc" id="ABAU575584-HMP:GM69-3650-MONOMER"/>
<feature type="compositionally biased region" description="Polar residues" evidence="1">
    <location>
        <begin position="116"/>
        <end position="127"/>
    </location>
</feature>
<sequence length="127" mass="14079">MNVMPTKNTSFSQTLANLQRGDTIEELDALLTEALQASNDTGKVSKITVTLTIKPNGRGTYKIQDDIKSTLPKFDKEPTVLFTDGDQQLVREDPRQQKLNLEHIDAGTPAELKQIPTENKPTIKSLS</sequence>
<evidence type="ECO:0000313" key="3">
    <source>
        <dbReference type="Proteomes" id="UP000005740"/>
    </source>
</evidence>
<accession>D0CFR0</accession>
<gene>
    <name evidence="2" type="ORF">HMPREF0010_03590</name>
</gene>
<evidence type="ECO:0000256" key="1">
    <source>
        <dbReference type="SAM" id="MobiDB-lite"/>
    </source>
</evidence>
<dbReference type="Proteomes" id="UP000005740">
    <property type="component" value="Unassembled WGS sequence"/>
</dbReference>
<proteinExistence type="predicted"/>
<dbReference type="EMBL" id="GG704581">
    <property type="protein sequence ID" value="EEX01811.1"/>
    <property type="molecule type" value="Genomic_DNA"/>
</dbReference>
<feature type="region of interest" description="Disordered" evidence="1">
    <location>
        <begin position="96"/>
        <end position="127"/>
    </location>
</feature>
<dbReference type="AlphaFoldDB" id="D0CFR0"/>
<evidence type="ECO:0000313" key="2">
    <source>
        <dbReference type="EMBL" id="EEX01811.1"/>
    </source>
</evidence>
<feature type="compositionally biased region" description="Basic and acidic residues" evidence="1">
    <location>
        <begin position="96"/>
        <end position="105"/>
    </location>
</feature>
<name>D0CFR0_ACIB2</name>
<reference evidence="3" key="1">
    <citation type="journal article" date="2012" name="PLoS ONE">
        <title>The success of Acinetobacter species; genetic, metabolic and virulence attributes.</title>
        <authorList>
            <person name="Peleg A.Y."/>
            <person name="de Breij A."/>
            <person name="Adams M.D."/>
            <person name="Cerqueira G.M."/>
            <person name="Mocali S."/>
            <person name="Galardini M."/>
            <person name="Nibbering P.H."/>
            <person name="Earl A.M."/>
            <person name="Ward D.V."/>
            <person name="Paterson D.L."/>
            <person name="Seifert H."/>
            <person name="Dijkshoorn L."/>
        </authorList>
    </citation>
    <scope>NUCLEOTIDE SEQUENCE [LARGE SCALE GENOMIC DNA]</scope>
    <source>
        <strain evidence="3">ATCC 19606 / DSM 30007 / JCM 6841 / CCUG 19606 / CIP 70.34 / NBRC 109757 / NCIMB 12457 / NCTC 12156 / 81</strain>
    </source>
</reference>